<proteinExistence type="predicted"/>
<reference evidence="2 3" key="1">
    <citation type="submission" date="2014-08" db="EMBL/GenBank/DDBJ databases">
        <title>Complete genome sequence of Corynebacterium deserti GIMN1.010 (=DSM 45689), isolated from desert sand in western China.</title>
        <authorList>
            <person name="Ruckert C."/>
            <person name="Albersmeier A."/>
            <person name="Kalinowski J."/>
        </authorList>
    </citation>
    <scope>NUCLEOTIDE SEQUENCE [LARGE SCALE GENOMIC DNA]</scope>
    <source>
        <strain evidence="2 3">GIMN1.010</strain>
    </source>
</reference>
<evidence type="ECO:0000256" key="1">
    <source>
        <dbReference type="SAM" id="MobiDB-lite"/>
    </source>
</evidence>
<dbReference type="Proteomes" id="UP000068067">
    <property type="component" value="Chromosome"/>
</dbReference>
<sequence>MAVALILLILPTLFNLVTPDKNNSYKQLEISQMGIDWKLPIVTESNAPVMCEETSDDITMVYWDCNGDTTVSTMVVENMEDPSNTLRRMVKATLVTEVDESLEAVSSDDGRAYALYVPAEQYDAYWSLPIVALALKGQGDYENLTLLAVINGESLEYYSTHIWSSMAKNRGESWQQEFPLQLEDDPWQSDSLDDPFQDFPWEELPWDQTPEQAPDQAPGQELPDLDSLFEQYPELFDPSSLPPVVEGESL</sequence>
<evidence type="ECO:0000313" key="2">
    <source>
        <dbReference type="EMBL" id="ALC04670.1"/>
    </source>
</evidence>
<feature type="compositionally biased region" description="Acidic residues" evidence="1">
    <location>
        <begin position="184"/>
        <end position="205"/>
    </location>
</feature>
<dbReference type="STRING" id="931089.CDES_00950"/>
<gene>
    <name evidence="2" type="ORF">CDES_00950</name>
</gene>
<dbReference type="KEGG" id="cdx:CDES_00950"/>
<dbReference type="AlphaFoldDB" id="A0A0M4CVI5"/>
<accession>A0A0M4CVI5</accession>
<name>A0A0M4CVI5_9CORY</name>
<keyword evidence="3" id="KW-1185">Reference proteome</keyword>
<evidence type="ECO:0008006" key="4">
    <source>
        <dbReference type="Google" id="ProtNLM"/>
    </source>
</evidence>
<dbReference type="EMBL" id="CP009220">
    <property type="protein sequence ID" value="ALC04670.1"/>
    <property type="molecule type" value="Genomic_DNA"/>
</dbReference>
<evidence type="ECO:0000313" key="3">
    <source>
        <dbReference type="Proteomes" id="UP000068067"/>
    </source>
</evidence>
<dbReference type="PATRIC" id="fig|931089.4.peg.195"/>
<protein>
    <recommendedName>
        <fullName evidence="4">Secreted protein</fullName>
    </recommendedName>
</protein>
<organism evidence="2 3">
    <name type="scientific">Corynebacterium deserti GIMN1.010</name>
    <dbReference type="NCBI Taxonomy" id="931089"/>
    <lineage>
        <taxon>Bacteria</taxon>
        <taxon>Bacillati</taxon>
        <taxon>Actinomycetota</taxon>
        <taxon>Actinomycetes</taxon>
        <taxon>Mycobacteriales</taxon>
        <taxon>Corynebacteriaceae</taxon>
        <taxon>Corynebacterium</taxon>
    </lineage>
</organism>
<feature type="region of interest" description="Disordered" evidence="1">
    <location>
        <begin position="184"/>
        <end position="229"/>
    </location>
</feature>